<dbReference type="InterPro" id="IPR018333">
    <property type="entry name" value="Squalene_cyclase"/>
</dbReference>
<dbReference type="Proteomes" id="UP000462212">
    <property type="component" value="Unassembled WGS sequence"/>
</dbReference>
<dbReference type="NCBIfam" id="TIGR01787">
    <property type="entry name" value="squalene_cyclas"/>
    <property type="match status" value="1"/>
</dbReference>
<dbReference type="Pfam" id="PF13243">
    <property type="entry name" value="SQHop_cyclase_C"/>
    <property type="match status" value="1"/>
</dbReference>
<dbReference type="InterPro" id="IPR032697">
    <property type="entry name" value="SQ_cyclase_N"/>
</dbReference>
<dbReference type="GO" id="GO:0016866">
    <property type="term" value="F:intramolecular transferase activity"/>
    <property type="evidence" value="ECO:0007669"/>
    <property type="project" value="InterPro"/>
</dbReference>
<evidence type="ECO:0000259" key="5">
    <source>
        <dbReference type="Pfam" id="PF13249"/>
    </source>
</evidence>
<evidence type="ECO:0000256" key="1">
    <source>
        <dbReference type="ARBA" id="ARBA00022737"/>
    </source>
</evidence>
<dbReference type="AlphaFoldDB" id="A0A8H8UFG7"/>
<dbReference type="EC" id="5.4.99.-" evidence="3"/>
<proteinExistence type="inferred from homology"/>
<dbReference type="InterPro" id="IPR008930">
    <property type="entry name" value="Terpenoid_cyclase/PrenylTrfase"/>
</dbReference>
<feature type="domain" description="Squalene cyclase N-terminal" evidence="5">
    <location>
        <begin position="22"/>
        <end position="322"/>
    </location>
</feature>
<dbReference type="SFLD" id="SFLDG01016">
    <property type="entry name" value="Prenyltransferase_Like_2"/>
    <property type="match status" value="1"/>
</dbReference>
<sequence>MNIIPSASSLETHKDEVLRSISLASEYAFKHSEDDGHWYGEMRSNSTITAEYVMLQYILGIDLLPNAEALKHELLSGQKKDGGWNIGYGLPGDISTSVETYLALRLLGIPSDNPAMQKGRQFITGIGGIPKVRVFTRIYLAIFGLFPWSGIPQLPPELILLPPQTKINVYRMSSWARATLVPLLVIAHHQPTFPLPNGLSTNNDFIDELWRNPGNKSVPYSPPLLEQWRKKGMFSWEFGFTIADTTLWYLSNALRKLPTRKLAIKKCVDWVLERQEKSGDWAGILPPMINSILMLHLEGFSHDSKPFQGGLAAIERFTWKNEKGMHVQACVSPVWDTTLMTIGLLDAGIPGSDDRLQKALVWTKERQINGPEGDWRVYRPELTAGGWAFEYHNTWYPDIDDTAAVIIAFVKQEPESVGSDHVLFALDWLLGMVNPDGGWGAFDVENNNDFMNKCPFSDLDALCDPSTADVTGRVVEAFGLILSSRAFPIDIGLEKTLTIAVHNAINYLASIQESNGSWWGRWGVNYVYGTSNVLCALAYSDGGRIEDLVNPAIEWLKSCQAPNGGWGECLETYADPEKAGKGETTASQTAWALMGLLAHLAPTDESIQRGIAFLLDSQDDHRDGKGASWLEPQFTGTGFPNHFYLRYDFYRQYFPLMALGRYSKAMKFVGSAK</sequence>
<dbReference type="PANTHER" id="PTHR11764">
    <property type="entry name" value="TERPENE CYCLASE/MUTASE FAMILY MEMBER"/>
    <property type="match status" value="1"/>
</dbReference>
<dbReference type="Pfam" id="PF13249">
    <property type="entry name" value="SQHop_cyclase_N"/>
    <property type="match status" value="1"/>
</dbReference>
<protein>
    <recommendedName>
        <fullName evidence="3">Terpene cyclase/mutase family member</fullName>
        <ecNumber evidence="3">5.4.99.-</ecNumber>
    </recommendedName>
</protein>
<evidence type="ECO:0000256" key="2">
    <source>
        <dbReference type="ARBA" id="ARBA00023235"/>
    </source>
</evidence>
<dbReference type="InterPro" id="IPR032696">
    <property type="entry name" value="SQ_cyclase_C"/>
</dbReference>
<gene>
    <name evidence="6" type="primary">shc</name>
    <name evidence="6" type="ORF">LSUB1_G002116</name>
</gene>
<keyword evidence="1" id="KW-0677">Repeat</keyword>
<name>A0A8H8UFG7_9HELO</name>
<dbReference type="GO" id="GO:0005811">
    <property type="term" value="C:lipid droplet"/>
    <property type="evidence" value="ECO:0007669"/>
    <property type="project" value="InterPro"/>
</dbReference>
<feature type="domain" description="Squalene cyclase C-terminal" evidence="4">
    <location>
        <begin position="331"/>
        <end position="663"/>
    </location>
</feature>
<dbReference type="PANTHER" id="PTHR11764:SF82">
    <property type="entry name" value="TERPENE CYCLASE_MUTASE FAMILY MEMBER"/>
    <property type="match status" value="1"/>
</dbReference>
<dbReference type="InterPro" id="IPR006400">
    <property type="entry name" value="Hopene-cyclase"/>
</dbReference>
<dbReference type="GO" id="GO:0016104">
    <property type="term" value="P:triterpenoid biosynthetic process"/>
    <property type="evidence" value="ECO:0007669"/>
    <property type="project" value="InterPro"/>
</dbReference>
<organism evidence="6 7">
    <name type="scientific">Lachnellula subtilissima</name>
    <dbReference type="NCBI Taxonomy" id="602034"/>
    <lineage>
        <taxon>Eukaryota</taxon>
        <taxon>Fungi</taxon>
        <taxon>Dikarya</taxon>
        <taxon>Ascomycota</taxon>
        <taxon>Pezizomycotina</taxon>
        <taxon>Leotiomycetes</taxon>
        <taxon>Helotiales</taxon>
        <taxon>Lachnaceae</taxon>
        <taxon>Lachnellula</taxon>
    </lineage>
</organism>
<keyword evidence="7" id="KW-1185">Reference proteome</keyword>
<reference evidence="6 7" key="1">
    <citation type="submission" date="2018-05" db="EMBL/GenBank/DDBJ databases">
        <title>Genome sequencing and assembly of the regulated plant pathogen Lachnellula willkommii and related sister species for the development of diagnostic species identification markers.</title>
        <authorList>
            <person name="Giroux E."/>
            <person name="Bilodeau G."/>
        </authorList>
    </citation>
    <scope>NUCLEOTIDE SEQUENCE [LARGE SCALE GENOMIC DNA]</scope>
    <source>
        <strain evidence="6 7">CBS 197.66</strain>
    </source>
</reference>
<evidence type="ECO:0000259" key="4">
    <source>
        <dbReference type="Pfam" id="PF13243"/>
    </source>
</evidence>
<evidence type="ECO:0000313" key="6">
    <source>
        <dbReference type="EMBL" id="TVY43055.1"/>
    </source>
</evidence>
<comment type="similarity">
    <text evidence="3">Belongs to the terpene cyclase/mutase family.</text>
</comment>
<dbReference type="NCBIfam" id="TIGR01507">
    <property type="entry name" value="hopene_cyclase"/>
    <property type="match status" value="1"/>
</dbReference>
<comment type="caution">
    <text evidence="6">The sequence shown here is derived from an EMBL/GenBank/DDBJ whole genome shotgun (WGS) entry which is preliminary data.</text>
</comment>
<dbReference type="Gene3D" id="1.50.10.20">
    <property type="match status" value="2"/>
</dbReference>
<keyword evidence="2 3" id="KW-0413">Isomerase</keyword>
<evidence type="ECO:0000313" key="7">
    <source>
        <dbReference type="Proteomes" id="UP000462212"/>
    </source>
</evidence>
<accession>A0A8H8UFG7</accession>
<dbReference type="SUPFAM" id="SSF48239">
    <property type="entry name" value="Terpenoid cyclases/Protein prenyltransferases"/>
    <property type="match status" value="2"/>
</dbReference>
<dbReference type="EMBL" id="QGMJ01000076">
    <property type="protein sequence ID" value="TVY43055.1"/>
    <property type="molecule type" value="Genomic_DNA"/>
</dbReference>
<evidence type="ECO:0000256" key="3">
    <source>
        <dbReference type="RuleBase" id="RU362003"/>
    </source>
</evidence>
<dbReference type="OrthoDB" id="21502at2759"/>